<proteinExistence type="predicted"/>
<gene>
    <name evidence="5" type="ORF">RhiirA4_456789</name>
</gene>
<reference evidence="5 6" key="1">
    <citation type="submission" date="2015-10" db="EMBL/GenBank/DDBJ databases">
        <title>Genome analyses suggest a sexual origin of heterokaryosis in a supposedly ancient asexual fungus.</title>
        <authorList>
            <person name="Ropars J."/>
            <person name="Sedzielewska K."/>
            <person name="Noel J."/>
            <person name="Charron P."/>
            <person name="Farinelli L."/>
            <person name="Marton T."/>
            <person name="Kruger M."/>
            <person name="Pelin A."/>
            <person name="Brachmann A."/>
            <person name="Corradi N."/>
        </authorList>
    </citation>
    <scope>NUCLEOTIDE SEQUENCE [LARGE SCALE GENOMIC DNA]</scope>
    <source>
        <strain evidence="5 6">A4</strain>
    </source>
</reference>
<sequence length="375" mass="42497">MPPKKIPLFCLVHGNPETSAFGIKYDKNTTVDELKDAILIKKKNAFANIDSPDLTLYQVNIDLTTQNAQRTALGNPNVNIVNDLGGQVLSPVDTIEENFPAPTNKHIYVIVMVPVGGIKNEILVRLENKLDGIYKKLKDIKNVQQQSEQQIPSVSASNRDKIQEFHHGFDNIEVINLAIKHLGLDTNDIVNVDAFGWDERDERAQNDRYIPYLNQILRIGTYRTLAIFDPTSIADFLTTDAGIPLPLRQASTTDVVVVDRFSVVAMFPECHIRIVFELKKNVENKDRYQALKKLTTADLKSNYAVLAVLTDLNDTWVFFWFEQKKVKTLALQRNAAVALINNNMKLANQENIAKENNQSGREAPLPKRQKLKRFF</sequence>
<dbReference type="VEuPathDB" id="FungiDB:RhiirFUN_017491"/>
<comment type="subcellular location">
    <subcellularLocation>
        <location evidence="1">Host cell</location>
    </subcellularLocation>
    <subcellularLocation>
        <location evidence="2">Secreted</location>
    </subcellularLocation>
</comment>
<dbReference type="GO" id="GO:0005576">
    <property type="term" value="C:extracellular region"/>
    <property type="evidence" value="ECO:0007669"/>
    <property type="project" value="UniProtKB-SubCell"/>
</dbReference>
<protein>
    <recommendedName>
        <fullName evidence="4">Crinkler effector protein N-terminal domain-containing protein</fullName>
    </recommendedName>
</protein>
<accession>A0A2I1G8D9</accession>
<dbReference type="InterPro" id="IPR045379">
    <property type="entry name" value="Crinkler_N"/>
</dbReference>
<dbReference type="AlphaFoldDB" id="A0A2I1G8D9"/>
<organism evidence="5 6">
    <name type="scientific">Rhizophagus irregularis</name>
    <dbReference type="NCBI Taxonomy" id="588596"/>
    <lineage>
        <taxon>Eukaryota</taxon>
        <taxon>Fungi</taxon>
        <taxon>Fungi incertae sedis</taxon>
        <taxon>Mucoromycota</taxon>
        <taxon>Glomeromycotina</taxon>
        <taxon>Glomeromycetes</taxon>
        <taxon>Glomerales</taxon>
        <taxon>Glomeraceae</taxon>
        <taxon>Rhizophagus</taxon>
    </lineage>
</organism>
<keyword evidence="3" id="KW-0964">Secreted</keyword>
<name>A0A2I1G8D9_9GLOM</name>
<evidence type="ECO:0000313" key="5">
    <source>
        <dbReference type="EMBL" id="PKY42896.1"/>
    </source>
</evidence>
<evidence type="ECO:0000313" key="6">
    <source>
        <dbReference type="Proteomes" id="UP000234323"/>
    </source>
</evidence>
<dbReference type="EMBL" id="LLXI01000224">
    <property type="protein sequence ID" value="PKY42896.1"/>
    <property type="molecule type" value="Genomic_DNA"/>
</dbReference>
<evidence type="ECO:0000256" key="1">
    <source>
        <dbReference type="ARBA" id="ARBA00004340"/>
    </source>
</evidence>
<keyword evidence="6" id="KW-1185">Reference proteome</keyword>
<dbReference type="OrthoDB" id="74661at2759"/>
<dbReference type="VEuPathDB" id="FungiDB:FUN_015172"/>
<dbReference type="GO" id="GO:0043657">
    <property type="term" value="C:host cell"/>
    <property type="evidence" value="ECO:0007669"/>
    <property type="project" value="UniProtKB-SubCell"/>
</dbReference>
<evidence type="ECO:0000256" key="2">
    <source>
        <dbReference type="ARBA" id="ARBA00004613"/>
    </source>
</evidence>
<dbReference type="VEuPathDB" id="FungiDB:FUN_015173"/>
<comment type="caution">
    <text evidence="5">The sequence shown here is derived from an EMBL/GenBank/DDBJ whole genome shotgun (WGS) entry which is preliminary data.</text>
</comment>
<evidence type="ECO:0000259" key="4">
    <source>
        <dbReference type="Pfam" id="PF20147"/>
    </source>
</evidence>
<evidence type="ECO:0000256" key="3">
    <source>
        <dbReference type="ARBA" id="ARBA00022525"/>
    </source>
</evidence>
<dbReference type="VEuPathDB" id="FungiDB:RhiirA1_473842"/>
<dbReference type="Proteomes" id="UP000234323">
    <property type="component" value="Unassembled WGS sequence"/>
</dbReference>
<dbReference type="Pfam" id="PF20147">
    <property type="entry name" value="Crinkler"/>
    <property type="match status" value="1"/>
</dbReference>
<feature type="domain" description="Crinkler effector protein N-terminal" evidence="4">
    <location>
        <begin position="7"/>
        <end position="111"/>
    </location>
</feature>